<keyword evidence="2 6" id="KW-0812">Transmembrane</keyword>
<evidence type="ECO:0000259" key="7">
    <source>
        <dbReference type="Pfam" id="PF04335"/>
    </source>
</evidence>
<keyword evidence="4 6" id="KW-0472">Membrane</keyword>
<comment type="caution">
    <text evidence="8">The sequence shown here is derived from an EMBL/GenBank/DDBJ whole genome shotgun (WGS) entry which is preliminary data.</text>
</comment>
<evidence type="ECO:0000256" key="3">
    <source>
        <dbReference type="ARBA" id="ARBA00022989"/>
    </source>
</evidence>
<proteinExistence type="predicted"/>
<evidence type="ECO:0000313" key="8">
    <source>
        <dbReference type="EMBL" id="MDF4024053.1"/>
    </source>
</evidence>
<reference evidence="8 9" key="1">
    <citation type="journal article" date="2024" name="Curr. Microbiol.">
        <title>Luteibacter sahnii sp. nov., A Novel Yellow-Colored Xanthomonadin Pigment Producing Probiotic Bacterium from Healthy Rice Seed Microbiome.</title>
        <authorList>
            <person name="Jaiswal G."/>
            <person name="Rana R."/>
            <person name="Nayak P.K."/>
            <person name="Chouhan R."/>
            <person name="Gandhi S.G."/>
            <person name="Patel H.K."/>
            <person name="Patil P.B."/>
        </authorList>
    </citation>
    <scope>NUCLEOTIDE SEQUENCE [LARGE SCALE GENOMIC DNA]</scope>
    <source>
        <strain evidence="8 9">PPL201</strain>
    </source>
</reference>
<evidence type="ECO:0000256" key="1">
    <source>
        <dbReference type="ARBA" id="ARBA00004167"/>
    </source>
</evidence>
<evidence type="ECO:0000256" key="2">
    <source>
        <dbReference type="ARBA" id="ARBA00022692"/>
    </source>
</evidence>
<dbReference type="Proteomes" id="UP001528850">
    <property type="component" value="Unassembled WGS sequence"/>
</dbReference>
<keyword evidence="9" id="KW-1185">Reference proteome</keyword>
<evidence type="ECO:0000256" key="6">
    <source>
        <dbReference type="SAM" id="Phobius"/>
    </source>
</evidence>
<comment type="subcellular location">
    <subcellularLocation>
        <location evidence="1">Membrane</location>
        <topology evidence="1">Single-pass membrane protein</topology>
    </subcellularLocation>
</comment>
<dbReference type="InterPro" id="IPR007430">
    <property type="entry name" value="VirB8"/>
</dbReference>
<dbReference type="Gene3D" id="3.10.450.230">
    <property type="entry name" value="VirB8 protein"/>
    <property type="match status" value="1"/>
</dbReference>
<dbReference type="RefSeq" id="WP_320550532.1">
    <property type="nucleotide sequence ID" value="NZ_JAQLOK010000002.1"/>
</dbReference>
<dbReference type="EMBL" id="JARJJS010000001">
    <property type="protein sequence ID" value="MDF4024053.1"/>
    <property type="molecule type" value="Genomic_DNA"/>
</dbReference>
<feature type="compositionally biased region" description="Low complexity" evidence="5">
    <location>
        <begin position="244"/>
        <end position="301"/>
    </location>
</feature>
<organism evidence="8 9">
    <name type="scientific">Luteibacter sahnii</name>
    <dbReference type="NCBI Taxonomy" id="3021977"/>
    <lineage>
        <taxon>Bacteria</taxon>
        <taxon>Pseudomonadati</taxon>
        <taxon>Pseudomonadota</taxon>
        <taxon>Gammaproteobacteria</taxon>
        <taxon>Lysobacterales</taxon>
        <taxon>Rhodanobacteraceae</taxon>
        <taxon>Luteibacter</taxon>
    </lineage>
</organism>
<evidence type="ECO:0000256" key="5">
    <source>
        <dbReference type="SAM" id="MobiDB-lite"/>
    </source>
</evidence>
<dbReference type="CDD" id="cd16424">
    <property type="entry name" value="VirB8"/>
    <property type="match status" value="1"/>
</dbReference>
<keyword evidence="3 6" id="KW-1133">Transmembrane helix</keyword>
<gene>
    <name evidence="8" type="ORF">P3W24_03570</name>
</gene>
<dbReference type="Pfam" id="PF04335">
    <property type="entry name" value="VirB8"/>
    <property type="match status" value="1"/>
</dbReference>
<evidence type="ECO:0000256" key="4">
    <source>
        <dbReference type="ARBA" id="ARBA00023136"/>
    </source>
</evidence>
<protein>
    <submittedName>
        <fullName evidence="8">VirB8/TrbF family protein</fullName>
    </submittedName>
</protein>
<feature type="compositionally biased region" description="Gly residues" evidence="5">
    <location>
        <begin position="302"/>
        <end position="312"/>
    </location>
</feature>
<dbReference type="SUPFAM" id="SSF54427">
    <property type="entry name" value="NTF2-like"/>
    <property type="match status" value="1"/>
</dbReference>
<accession>A0ABT6B7I9</accession>
<dbReference type="InterPro" id="IPR032710">
    <property type="entry name" value="NTF2-like_dom_sf"/>
</dbReference>
<feature type="domain" description="Bacterial virulence protein VirB8" evidence="7">
    <location>
        <begin position="18"/>
        <end position="237"/>
    </location>
</feature>
<feature type="region of interest" description="Disordered" evidence="5">
    <location>
        <begin position="244"/>
        <end position="312"/>
    </location>
</feature>
<name>A0ABT6B7I9_9GAMM</name>
<evidence type="ECO:0000313" key="9">
    <source>
        <dbReference type="Proteomes" id="UP001528850"/>
    </source>
</evidence>
<sequence>MLKKKDSPKIDDAVSKSVNFEVSIADLARRSERRAWIVAMCSLFVSLSLIGGYFYILPLKEKVPYLIMADAYTGTSSLSRLTDDVLNRQLTARDAINRSNISHFIMAREAYDYDMILLRDWDTVMTMSSQKLASEYMALNAVRNPNAPYKTYGRDRAIRVKILSIVMIPSETPGEPPTGATVRFQRSVYNKNTGATTPLDSKIATMSFVYKPNLRMDDRYRVENPLGFQVTSYRVDNDYADTAPAEVPVSPASASSAGQVPAAAPDAASTITGQPQANQPSAEAPAASQPFAQPTAQPAPAGQGGSVNGVRR</sequence>
<feature type="transmembrane region" description="Helical" evidence="6">
    <location>
        <begin position="35"/>
        <end position="56"/>
    </location>
</feature>